<feature type="region of interest" description="Disordered" evidence="1">
    <location>
        <begin position="1"/>
        <end position="20"/>
    </location>
</feature>
<organism evidence="2 3">
    <name type="scientific">Apiospora saccharicola</name>
    <dbReference type="NCBI Taxonomy" id="335842"/>
    <lineage>
        <taxon>Eukaryota</taxon>
        <taxon>Fungi</taxon>
        <taxon>Dikarya</taxon>
        <taxon>Ascomycota</taxon>
        <taxon>Pezizomycotina</taxon>
        <taxon>Sordariomycetes</taxon>
        <taxon>Xylariomycetidae</taxon>
        <taxon>Amphisphaeriales</taxon>
        <taxon>Apiosporaceae</taxon>
        <taxon>Apiospora</taxon>
    </lineage>
</organism>
<dbReference type="EMBL" id="JAQQWM010000006">
    <property type="protein sequence ID" value="KAK8060828.1"/>
    <property type="molecule type" value="Genomic_DNA"/>
</dbReference>
<sequence length="310" mass="34109">MSMGLCNWAPMPSSSSRPASDPERFAFFDTMLGRKPIPTPTHLTGVLYIPCHDNDTHHLPMYEAGDSYRRAVGNSQLGSTLYAVKLSAACKPRGDGTSHPVLYHANMQRAVNSDDGVTVSVQKRELGNQGRETRMTLASSSDGKPFGISIESPKESITMETFFPIPPSNRAGELIHHPYFRLDIPSINNDTSSTTRLEWQIHPIEDGPLRYALVDKGRPGDTITQIRAIYHDAGCSKPLSHGRNEGVLLLPEWAQSGREEEEAAHMEGIVVASILGVLWQVRALQGGVSVPPRQGKHLGQFRRVLARIRG</sequence>
<protein>
    <submittedName>
        <fullName evidence="2">Uncharacterized protein</fullName>
    </submittedName>
</protein>
<accession>A0ABR1USL5</accession>
<keyword evidence="3" id="KW-1185">Reference proteome</keyword>
<evidence type="ECO:0000313" key="2">
    <source>
        <dbReference type="EMBL" id="KAK8060828.1"/>
    </source>
</evidence>
<reference evidence="2 3" key="1">
    <citation type="submission" date="2023-01" db="EMBL/GenBank/DDBJ databases">
        <title>Analysis of 21 Apiospora genomes using comparative genomics revels a genus with tremendous synthesis potential of carbohydrate active enzymes and secondary metabolites.</title>
        <authorList>
            <person name="Sorensen T."/>
        </authorList>
    </citation>
    <scope>NUCLEOTIDE SEQUENCE [LARGE SCALE GENOMIC DNA]</scope>
    <source>
        <strain evidence="2 3">CBS 83171</strain>
    </source>
</reference>
<evidence type="ECO:0000313" key="3">
    <source>
        <dbReference type="Proteomes" id="UP001446871"/>
    </source>
</evidence>
<name>A0ABR1USL5_9PEZI</name>
<evidence type="ECO:0000256" key="1">
    <source>
        <dbReference type="SAM" id="MobiDB-lite"/>
    </source>
</evidence>
<proteinExistence type="predicted"/>
<gene>
    <name evidence="2" type="ORF">PG996_010758</name>
</gene>
<comment type="caution">
    <text evidence="2">The sequence shown here is derived from an EMBL/GenBank/DDBJ whole genome shotgun (WGS) entry which is preliminary data.</text>
</comment>
<feature type="compositionally biased region" description="Low complexity" evidence="1">
    <location>
        <begin position="10"/>
        <end position="19"/>
    </location>
</feature>
<dbReference type="Proteomes" id="UP001446871">
    <property type="component" value="Unassembled WGS sequence"/>
</dbReference>